<keyword evidence="2" id="KW-0732">Signal</keyword>
<dbReference type="EMBL" id="WCWW01000005">
    <property type="protein sequence ID" value="KAB3859250.1"/>
    <property type="molecule type" value="Genomic_DNA"/>
</dbReference>
<dbReference type="GO" id="GO:0009279">
    <property type="term" value="C:cell outer membrane"/>
    <property type="evidence" value="ECO:0007669"/>
    <property type="project" value="UniProtKB-SubCell"/>
</dbReference>
<dbReference type="Proteomes" id="UP000441522">
    <property type="component" value="Unassembled WGS sequence"/>
</dbReference>
<comment type="similarity">
    <text evidence="1">Belongs to the TonB-dependent receptor family.</text>
</comment>
<evidence type="ECO:0000313" key="10">
    <source>
        <dbReference type="Proteomes" id="UP000441522"/>
    </source>
</evidence>
<feature type="signal peptide" evidence="2">
    <location>
        <begin position="1"/>
        <end position="26"/>
    </location>
</feature>
<dbReference type="InterPro" id="IPR023997">
    <property type="entry name" value="TonB-dep_OMP_SusC/RagA_CS"/>
</dbReference>
<keyword evidence="7" id="KW-0378">Hydrolase</keyword>
<keyword evidence="1" id="KW-0472">Membrane</keyword>
<protein>
    <submittedName>
        <fullName evidence="7">Carboxypeptidase regulatory-like domain protein</fullName>
    </submittedName>
    <submittedName>
        <fullName evidence="6">TonB-dependent receptor</fullName>
    </submittedName>
</protein>
<feature type="domain" description="TonB-dependent receptor plug" evidence="3">
    <location>
        <begin position="122"/>
        <end position="225"/>
    </location>
</feature>
<keyword evidence="1" id="KW-1134">Transmembrane beta strand</keyword>
<name>A0A396BHS5_PHOVU</name>
<reference evidence="7 9" key="2">
    <citation type="journal article" date="2019" name="Nat. Commun.">
        <title>Gram positive-like bacteriocins with broad spectrum anti-Bacteroidales activity encoded on mobile elements of the human gut microbiota.</title>
        <authorList>
            <person name="Bechon N."/>
            <person name="Coyne M.J.Jr."/>
            <person name="Laclare-Mceneany V."/>
            <person name="Chatzidaki-Livanis M."/>
            <person name="Ghigo J.-M."/>
            <person name="Comstock L.E."/>
        </authorList>
    </citation>
    <scope>NUCLEOTIDE SEQUENCE [LARGE SCALE GENOMIC DNA]</scope>
    <source>
        <strain evidence="7 9">CL01T12C17</strain>
    </source>
</reference>
<keyword evidence="7" id="KW-0121">Carboxypeptidase</keyword>
<evidence type="ECO:0000313" key="6">
    <source>
        <dbReference type="EMBL" id="RGJ84269.1"/>
    </source>
</evidence>
<gene>
    <name evidence="6" type="ORF">DXD46_14420</name>
    <name evidence="7" type="ORF">EH214_01077</name>
    <name evidence="4" type="ORF">GAS29_03505</name>
    <name evidence="5" type="ORF">HKQ55_15980</name>
</gene>
<dbReference type="GeneID" id="5301708"/>
<dbReference type="SUPFAM" id="SSF56935">
    <property type="entry name" value="Porins"/>
    <property type="match status" value="1"/>
</dbReference>
<dbReference type="FunFam" id="2.60.40.1120:FF:000003">
    <property type="entry name" value="Outer membrane protein Omp121"/>
    <property type="match status" value="1"/>
</dbReference>
<dbReference type="InterPro" id="IPR039426">
    <property type="entry name" value="TonB-dep_rcpt-like"/>
</dbReference>
<keyword evidence="1" id="KW-0998">Cell outer membrane</keyword>
<reference evidence="5 11" key="4">
    <citation type="submission" date="2020-04" db="EMBL/GenBank/DDBJ databases">
        <title>A novel gut-associated lysogenic phage, Bacteroides phage BV01, alters the host transcriptome and bile acid metabolism in Bacteroides vulgatus.</title>
        <authorList>
            <person name="Campbell D.E."/>
            <person name="Ly L."/>
            <person name="Ridlon J.M."/>
            <person name="Hsiao A."/>
            <person name="Degnan P.H."/>
        </authorList>
    </citation>
    <scope>NUCLEOTIDE SEQUENCE [LARGE SCALE GENOMIC DNA]</scope>
    <source>
        <strain evidence="5 11">VPI-BV8526</strain>
    </source>
</reference>
<dbReference type="EMBL" id="QSPP01000050">
    <property type="protein sequence ID" value="RGJ84269.1"/>
    <property type="molecule type" value="Genomic_DNA"/>
</dbReference>
<keyword evidence="1" id="KW-0812">Transmembrane</keyword>
<evidence type="ECO:0000313" key="9">
    <source>
        <dbReference type="Proteomes" id="UP000408523"/>
    </source>
</evidence>
<dbReference type="SUPFAM" id="SSF49464">
    <property type="entry name" value="Carboxypeptidase regulatory domain-like"/>
    <property type="match status" value="1"/>
</dbReference>
<keyword evidence="7" id="KW-0645">Protease</keyword>
<keyword evidence="6" id="KW-0675">Receptor</keyword>
<comment type="subcellular location">
    <subcellularLocation>
        <location evidence="1">Cell outer membrane</location>
        <topology evidence="1">Multi-pass membrane protein</topology>
    </subcellularLocation>
</comment>
<dbReference type="FunFam" id="2.170.130.10:FF:000003">
    <property type="entry name" value="SusC/RagA family TonB-linked outer membrane protein"/>
    <property type="match status" value="1"/>
</dbReference>
<sequence length="1045" mass="117335">MKTVVNQLRRYLLSILLVCACIYVDAQSRAPIVGRVSDVKGEWMIGVSILEKGTSNGVITDINGQYSISTSSAQPTLVISYIGYKTQEVRIGKKNVVDIVLEEDVSALDEVVVVGYGAQRKVSVVGSQSSIKMSDIKAATGDISSAIAGRIPGVVTIQRSGEPGKSGSEIWIRGISTFTSSSPLVLVDGVERTFNQLDPEDIESFTILKDASATAVYGVRGANGVILIKTKPGRVGKPQFSVDYYEGVTMLTKQVKLANAYQYMDAANEAYGNDHSGQVLYTPQYIEATKKANGLLPNDNPKMYNPYLYPAVDWMDELFRDMGHNRHANINVRGGSVNATYYASLSYYNETGLLKTTSMDEQNYNINTDYNRFNFTSNLNLKPTKRLSIDMGVNGYIAETNYPQEDSGTLYEAAMAINPVYYPTLMQNGSIPGIDGNNYNPNPYGMLTRRGYRNEYNSKIYTNLRIAHDLDFWNWSKGLSVTATLAFDTWTGRTLKYNKMESTYWYAGSKDPNTGLWNNDVFNEDGTYRLNQIYISGDDQLNYGGGDTGSDRSIYFEASLNYDRAFGLHRVGGLFLYNQKTYRNTTGGDMASTLPYNSQSIAGRATYSWNDRYFAEFNVGYNGSENFMPGRRFGVFPAFGVGWAVSNEKFWAPVQKYISYLKLRYTNGWVGSDDAGARFLYEATMGGAQDYYFGDWRSPGGWAVYTYGSNVTWSKSHKQDWGIDIKFLNDRLSVTMDYFKEHRTGIFLNRQTLPTYLGLSSLPKGNLGIVDNSGFEFQLEWNQQVNDLVSFTLRGNASWNRDKIIENDEAPKPYPWMEKRGTNVFSQWGLIADGLFTSEEEIEKHATQFGQVYIGDIKYRDLNNDKKIDSNDICRIGQGTIPKYNYGFGFDVQIGYFSVSALFQGAADVTTCLSGNSIIPFSSQAGIDNLFDNIEDRWSPDDPTNEDVFYPRLHYGNSNNSNNYRASTWWLRNMDYLRLKQFNIAYNLPENTLKSVGVKGARIYLMGTNLLTFSKFKLWDPEVYSSNGAAYPNVMSCSLGVNFSF</sequence>
<evidence type="ECO:0000313" key="5">
    <source>
        <dbReference type="EMBL" id="NMW41582.1"/>
    </source>
</evidence>
<dbReference type="InterPro" id="IPR012910">
    <property type="entry name" value="Plug_dom"/>
</dbReference>
<dbReference type="PROSITE" id="PS51257">
    <property type="entry name" value="PROKAR_LIPOPROTEIN"/>
    <property type="match status" value="1"/>
</dbReference>
<dbReference type="EMBL" id="JABDSI010000130">
    <property type="protein sequence ID" value="NMW41582.1"/>
    <property type="molecule type" value="Genomic_DNA"/>
</dbReference>
<dbReference type="EMBL" id="RWHZ01000009">
    <property type="protein sequence ID" value="TSE49722.1"/>
    <property type="molecule type" value="Genomic_DNA"/>
</dbReference>
<dbReference type="NCBIfam" id="TIGR04056">
    <property type="entry name" value="OMP_RagA_SusC"/>
    <property type="match status" value="1"/>
</dbReference>
<dbReference type="OMA" id="WNDRYFA"/>
<dbReference type="InterPro" id="IPR008969">
    <property type="entry name" value="CarboxyPept-like_regulatory"/>
</dbReference>
<evidence type="ECO:0000313" key="8">
    <source>
        <dbReference type="Proteomes" id="UP000260640"/>
    </source>
</evidence>
<dbReference type="PROSITE" id="PS52016">
    <property type="entry name" value="TONB_DEPENDENT_REC_3"/>
    <property type="match status" value="1"/>
</dbReference>
<dbReference type="InterPro" id="IPR037066">
    <property type="entry name" value="Plug_dom_sf"/>
</dbReference>
<comment type="caution">
    <text evidence="6">The sequence shown here is derived from an EMBL/GenBank/DDBJ whole genome shotgun (WGS) entry which is preliminary data.</text>
</comment>
<dbReference type="Pfam" id="PF07715">
    <property type="entry name" value="Plug"/>
    <property type="match status" value="1"/>
</dbReference>
<accession>A0A396BHS5</accession>
<dbReference type="Gene3D" id="2.60.40.1120">
    <property type="entry name" value="Carboxypeptidase-like, regulatory domain"/>
    <property type="match status" value="1"/>
</dbReference>
<evidence type="ECO:0000259" key="3">
    <source>
        <dbReference type="Pfam" id="PF07715"/>
    </source>
</evidence>
<proteinExistence type="inferred from homology"/>
<evidence type="ECO:0000313" key="4">
    <source>
        <dbReference type="EMBL" id="KAB3859250.1"/>
    </source>
</evidence>
<reference evidence="4 10" key="3">
    <citation type="journal article" date="2019" name="Nat. Med.">
        <title>A library of human gut bacterial isolates paired with longitudinal multiomics data enables mechanistic microbiome research.</title>
        <authorList>
            <person name="Poyet M."/>
            <person name="Groussin M."/>
            <person name="Gibbons S.M."/>
            <person name="Avila-Pacheco J."/>
            <person name="Jiang X."/>
            <person name="Kearney S.M."/>
            <person name="Perrotta A.R."/>
            <person name="Berdy B."/>
            <person name="Zhao S."/>
            <person name="Lieberman T.D."/>
            <person name="Swanson P.K."/>
            <person name="Smith M."/>
            <person name="Roesemann S."/>
            <person name="Alexander J.E."/>
            <person name="Rich S.A."/>
            <person name="Livny J."/>
            <person name="Vlamakis H."/>
            <person name="Clish C."/>
            <person name="Bullock K."/>
            <person name="Deik A."/>
            <person name="Scott J."/>
            <person name="Pierce K.A."/>
            <person name="Xavier R.J."/>
            <person name="Alm E.J."/>
        </authorList>
    </citation>
    <scope>NUCLEOTIDE SEQUENCE [LARGE SCALE GENOMIC DNA]</scope>
    <source>
        <strain evidence="4 10">BIOML-A5</strain>
    </source>
</reference>
<dbReference type="DNASU" id="5301708"/>
<dbReference type="Proteomes" id="UP000583639">
    <property type="component" value="Unassembled WGS sequence"/>
</dbReference>
<dbReference type="AlphaFoldDB" id="A0A396BHS5"/>
<feature type="chain" id="PRO_5043166560" evidence="2">
    <location>
        <begin position="27"/>
        <end position="1045"/>
    </location>
</feature>
<dbReference type="Proteomes" id="UP000260640">
    <property type="component" value="Unassembled WGS sequence"/>
</dbReference>
<evidence type="ECO:0000313" key="11">
    <source>
        <dbReference type="Proteomes" id="UP000583639"/>
    </source>
</evidence>
<dbReference type="GO" id="GO:0004180">
    <property type="term" value="F:carboxypeptidase activity"/>
    <property type="evidence" value="ECO:0007669"/>
    <property type="project" value="UniProtKB-KW"/>
</dbReference>
<reference evidence="6 8" key="1">
    <citation type="submission" date="2018-08" db="EMBL/GenBank/DDBJ databases">
        <title>A genome reference for cultivated species of the human gut microbiota.</title>
        <authorList>
            <person name="Zou Y."/>
            <person name="Xue W."/>
            <person name="Luo G."/>
        </authorList>
    </citation>
    <scope>NUCLEOTIDE SEQUENCE [LARGE SCALE GENOMIC DNA]</scope>
    <source>
        <strain evidence="6 8">TM05-16</strain>
    </source>
</reference>
<dbReference type="Pfam" id="PF13715">
    <property type="entry name" value="CarbopepD_reg_2"/>
    <property type="match status" value="1"/>
</dbReference>
<keyword evidence="1" id="KW-0813">Transport</keyword>
<dbReference type="PROSITE" id="PS00018">
    <property type="entry name" value="EF_HAND_1"/>
    <property type="match status" value="1"/>
</dbReference>
<evidence type="ECO:0000313" key="7">
    <source>
        <dbReference type="EMBL" id="TSE49722.1"/>
    </source>
</evidence>
<dbReference type="RefSeq" id="WP_011964882.1">
    <property type="nucleotide sequence ID" value="NZ_CBCRWF010000015.1"/>
</dbReference>
<dbReference type="Gene3D" id="2.170.130.10">
    <property type="entry name" value="TonB-dependent receptor, plug domain"/>
    <property type="match status" value="1"/>
</dbReference>
<evidence type="ECO:0000256" key="2">
    <source>
        <dbReference type="SAM" id="SignalP"/>
    </source>
</evidence>
<dbReference type="NCBIfam" id="TIGR04057">
    <property type="entry name" value="SusC_RagA_signa"/>
    <property type="match status" value="1"/>
</dbReference>
<organism evidence="6 8">
    <name type="scientific">Phocaeicola vulgatus</name>
    <name type="common">Bacteroides vulgatus</name>
    <dbReference type="NCBI Taxonomy" id="821"/>
    <lineage>
        <taxon>Bacteria</taxon>
        <taxon>Pseudomonadati</taxon>
        <taxon>Bacteroidota</taxon>
        <taxon>Bacteroidia</taxon>
        <taxon>Bacteroidales</taxon>
        <taxon>Bacteroidaceae</taxon>
        <taxon>Phocaeicola</taxon>
    </lineage>
</organism>
<dbReference type="InterPro" id="IPR023996">
    <property type="entry name" value="TonB-dep_OMP_SusC/RagA"/>
</dbReference>
<dbReference type="InterPro" id="IPR018247">
    <property type="entry name" value="EF_Hand_1_Ca_BS"/>
</dbReference>
<evidence type="ECO:0000256" key="1">
    <source>
        <dbReference type="PROSITE-ProRule" id="PRU01360"/>
    </source>
</evidence>
<dbReference type="Proteomes" id="UP000408523">
    <property type="component" value="Unassembled WGS sequence"/>
</dbReference>